<dbReference type="InterPro" id="IPR036047">
    <property type="entry name" value="F-box-like_dom_sf"/>
</dbReference>
<dbReference type="Gene3D" id="2.130.10.10">
    <property type="entry name" value="YVTN repeat-like/Quinoprotein amine dehydrogenase"/>
    <property type="match status" value="2"/>
</dbReference>
<reference evidence="5 6" key="1">
    <citation type="submission" date="2017-08" db="EMBL/GenBank/DDBJ databases">
        <title>Acidophilic green algal genome provides insights into adaptation to an acidic environment.</title>
        <authorList>
            <person name="Hirooka S."/>
            <person name="Hirose Y."/>
            <person name="Kanesaki Y."/>
            <person name="Higuchi S."/>
            <person name="Fujiwara T."/>
            <person name="Onuma R."/>
            <person name="Era A."/>
            <person name="Ohbayashi R."/>
            <person name="Uzuka A."/>
            <person name="Nozaki H."/>
            <person name="Yoshikawa H."/>
            <person name="Miyagishima S.Y."/>
        </authorList>
    </citation>
    <scope>NUCLEOTIDE SEQUENCE [LARGE SCALE GENOMIC DNA]</scope>
    <source>
        <strain evidence="5 6">NIES-2499</strain>
    </source>
</reference>
<organism evidence="5 6">
    <name type="scientific">Chlamydomonas eustigma</name>
    <dbReference type="NCBI Taxonomy" id="1157962"/>
    <lineage>
        <taxon>Eukaryota</taxon>
        <taxon>Viridiplantae</taxon>
        <taxon>Chlorophyta</taxon>
        <taxon>core chlorophytes</taxon>
        <taxon>Chlorophyceae</taxon>
        <taxon>CS clade</taxon>
        <taxon>Chlamydomonadales</taxon>
        <taxon>Chlamydomonadaceae</taxon>
        <taxon>Chlamydomonas</taxon>
    </lineage>
</organism>
<dbReference type="SMART" id="SM00320">
    <property type="entry name" value="WD40"/>
    <property type="match status" value="8"/>
</dbReference>
<dbReference type="InterPro" id="IPR020472">
    <property type="entry name" value="WD40_PAC1"/>
</dbReference>
<feature type="repeat" description="WD" evidence="3">
    <location>
        <begin position="419"/>
        <end position="458"/>
    </location>
</feature>
<feature type="repeat" description="WD" evidence="3">
    <location>
        <begin position="384"/>
        <end position="418"/>
    </location>
</feature>
<dbReference type="InterPro" id="IPR019775">
    <property type="entry name" value="WD40_repeat_CS"/>
</dbReference>
<dbReference type="PANTHER" id="PTHR22847">
    <property type="entry name" value="WD40 REPEAT PROTEIN"/>
    <property type="match status" value="1"/>
</dbReference>
<dbReference type="PRINTS" id="PR00320">
    <property type="entry name" value="GPROTEINBRPT"/>
</dbReference>
<evidence type="ECO:0000256" key="2">
    <source>
        <dbReference type="ARBA" id="ARBA00022737"/>
    </source>
</evidence>
<dbReference type="InterPro" id="IPR001810">
    <property type="entry name" value="F-box_dom"/>
</dbReference>
<dbReference type="CDD" id="cd09917">
    <property type="entry name" value="F-box_SF"/>
    <property type="match status" value="1"/>
</dbReference>
<feature type="repeat" description="WD" evidence="3">
    <location>
        <begin position="458"/>
        <end position="497"/>
    </location>
</feature>
<dbReference type="PROSITE" id="PS00678">
    <property type="entry name" value="WD_REPEATS_1"/>
    <property type="match status" value="1"/>
</dbReference>
<keyword evidence="6" id="KW-1185">Reference proteome</keyword>
<dbReference type="OrthoDB" id="338622at2759"/>
<protein>
    <recommendedName>
        <fullName evidence="4">F-box domain-containing protein</fullName>
    </recommendedName>
</protein>
<dbReference type="Pfam" id="PF00400">
    <property type="entry name" value="WD40"/>
    <property type="match status" value="4"/>
</dbReference>
<dbReference type="SUPFAM" id="SSF81383">
    <property type="entry name" value="F-box domain"/>
    <property type="match status" value="1"/>
</dbReference>
<dbReference type="InterPro" id="IPR001680">
    <property type="entry name" value="WD40_rpt"/>
</dbReference>
<dbReference type="STRING" id="1157962.A0A250XFC7"/>
<evidence type="ECO:0000256" key="1">
    <source>
        <dbReference type="ARBA" id="ARBA00022574"/>
    </source>
</evidence>
<dbReference type="Gene3D" id="1.20.1280.50">
    <property type="match status" value="1"/>
</dbReference>
<dbReference type="SUPFAM" id="SSF50998">
    <property type="entry name" value="Quinoprotein alcohol dehydrogenase-like"/>
    <property type="match status" value="1"/>
</dbReference>
<keyword evidence="1 3" id="KW-0853">WD repeat</keyword>
<feature type="repeat" description="WD" evidence="3">
    <location>
        <begin position="200"/>
        <end position="241"/>
    </location>
</feature>
<dbReference type="Pfam" id="PF12937">
    <property type="entry name" value="F-box-like"/>
    <property type="match status" value="1"/>
</dbReference>
<dbReference type="AlphaFoldDB" id="A0A250XFC7"/>
<gene>
    <name evidence="5" type="ORF">CEUSTIGMA_g9203.t1</name>
</gene>
<comment type="caution">
    <text evidence="5">The sequence shown here is derived from an EMBL/GenBank/DDBJ whole genome shotgun (WGS) entry which is preliminary data.</text>
</comment>
<dbReference type="Proteomes" id="UP000232323">
    <property type="component" value="Unassembled WGS sequence"/>
</dbReference>
<feature type="domain" description="F-box" evidence="4">
    <location>
        <begin position="40"/>
        <end position="80"/>
    </location>
</feature>
<proteinExistence type="predicted"/>
<evidence type="ECO:0000256" key="3">
    <source>
        <dbReference type="PROSITE-ProRule" id="PRU00221"/>
    </source>
</evidence>
<dbReference type="SMART" id="SM00256">
    <property type="entry name" value="FBOX"/>
    <property type="match status" value="1"/>
</dbReference>
<accession>A0A250XFC7</accession>
<dbReference type="PROSITE" id="PS50082">
    <property type="entry name" value="WD_REPEATS_2"/>
    <property type="match status" value="4"/>
</dbReference>
<sequence>MLKLHEGLRSSSYVMNLDGEGSCCSSVDDYRLPEELEPMLSDDCIIQVLHCLSKQDISACSLVCKRWYELSKSQSVWHQLFMEDFCTVSIHSRLSSSEMGGSPSAYGCYSVQAKAEDAQRLLGLERETTDWRTLYQRRAEVDRGWFKGDSSSQLLDGHTDYIRFAQLDGSTLITASGSMSYSDCSIRVWDMDTGTLRQLLRGHMGPVWCLSYDSASGKLASGSDDYTVRYWDAQAGNCVSLQDPDSSVRCIHMDQQSGQMVAGTDFGKLMLWDTRELDRMLQAGIAHVRTELERVHQPLVVPKGPAVSSRRVVVDGSHHVQMLNNAESRAVTAIQVQSGTCASTSSEQDSSICLWNISSDAEGRGCGGGWKLQHQLWDPGMQCVLTMSFEKPLNMIVGGCADNMMRVWDLERGELMMKLEGHTRQITAHQFDAHLLASASVSGHVRVWDLRSQQCVHVLKHDAGVNAFQFDNGRLASGTWDGRVLLWDLSSGKMIQQWQAHKNGVGVWALSMDDYHIVSAGPDMRVCVRSFLPEDLRFSRWDAKDITQPY</sequence>
<name>A0A250XFC7_9CHLO</name>
<dbReference type="InterPro" id="IPR015943">
    <property type="entry name" value="WD40/YVTN_repeat-like_dom_sf"/>
</dbReference>
<evidence type="ECO:0000313" key="6">
    <source>
        <dbReference type="Proteomes" id="UP000232323"/>
    </source>
</evidence>
<evidence type="ECO:0000259" key="4">
    <source>
        <dbReference type="SMART" id="SM00256"/>
    </source>
</evidence>
<dbReference type="CDD" id="cd00200">
    <property type="entry name" value="WD40"/>
    <property type="match status" value="1"/>
</dbReference>
<evidence type="ECO:0000313" key="5">
    <source>
        <dbReference type="EMBL" id="GAX81775.1"/>
    </source>
</evidence>
<keyword evidence="2" id="KW-0677">Repeat</keyword>
<dbReference type="InterPro" id="IPR011047">
    <property type="entry name" value="Quinoprotein_ADH-like_sf"/>
</dbReference>
<dbReference type="PROSITE" id="PS50294">
    <property type="entry name" value="WD_REPEATS_REGION"/>
    <property type="match status" value="2"/>
</dbReference>
<dbReference type="EMBL" id="BEGY01000070">
    <property type="protein sequence ID" value="GAX81775.1"/>
    <property type="molecule type" value="Genomic_DNA"/>
</dbReference>
<dbReference type="PANTHER" id="PTHR22847:SF637">
    <property type="entry name" value="WD REPEAT DOMAIN 5B"/>
    <property type="match status" value="1"/>
</dbReference>